<accession>A0ABW1PBI2</accession>
<organism evidence="1 2">
    <name type="scientific">Saccharothrix lopnurensis</name>
    <dbReference type="NCBI Taxonomy" id="1670621"/>
    <lineage>
        <taxon>Bacteria</taxon>
        <taxon>Bacillati</taxon>
        <taxon>Actinomycetota</taxon>
        <taxon>Actinomycetes</taxon>
        <taxon>Pseudonocardiales</taxon>
        <taxon>Pseudonocardiaceae</taxon>
        <taxon>Saccharothrix</taxon>
    </lineage>
</organism>
<evidence type="ECO:0000313" key="2">
    <source>
        <dbReference type="Proteomes" id="UP001596220"/>
    </source>
</evidence>
<comment type="caution">
    <text evidence="1">The sequence shown here is derived from an EMBL/GenBank/DDBJ whole genome shotgun (WGS) entry which is preliminary data.</text>
</comment>
<gene>
    <name evidence="1" type="ORF">ACFP3R_26040</name>
</gene>
<name>A0ABW1PBI2_9PSEU</name>
<dbReference type="InterPro" id="IPR003718">
    <property type="entry name" value="OsmC/Ohr_fam"/>
</dbReference>
<sequence>MANVEVRRVGRHDFVAENDRGASVRLGRSGAEGAFSPVELLLAAAAGCAVVTAETLVTRRVGEGGLVARARDVRPEGAHELDAIPITLDYDTSALDDEQLAALDQVVRRAVEQLCTVTRTLKKAPPAPLTLPGPVPPGPVPPG</sequence>
<reference evidence="2" key="1">
    <citation type="journal article" date="2019" name="Int. J. Syst. Evol. Microbiol.">
        <title>The Global Catalogue of Microorganisms (GCM) 10K type strain sequencing project: providing services to taxonomists for standard genome sequencing and annotation.</title>
        <authorList>
            <consortium name="The Broad Institute Genomics Platform"/>
            <consortium name="The Broad Institute Genome Sequencing Center for Infectious Disease"/>
            <person name="Wu L."/>
            <person name="Ma J."/>
        </authorList>
    </citation>
    <scope>NUCLEOTIDE SEQUENCE [LARGE SCALE GENOMIC DNA]</scope>
    <source>
        <strain evidence="2">CGMCC 4.7246</strain>
    </source>
</reference>
<dbReference type="Pfam" id="PF02566">
    <property type="entry name" value="OsmC"/>
    <property type="match status" value="1"/>
</dbReference>
<dbReference type="SUPFAM" id="SSF82784">
    <property type="entry name" value="OsmC-like"/>
    <property type="match status" value="1"/>
</dbReference>
<dbReference type="InterPro" id="IPR036102">
    <property type="entry name" value="OsmC/Ohrsf"/>
</dbReference>
<dbReference type="EMBL" id="JBHSQO010000033">
    <property type="protein sequence ID" value="MFC6092749.1"/>
    <property type="molecule type" value="Genomic_DNA"/>
</dbReference>
<dbReference type="RefSeq" id="WP_380639279.1">
    <property type="nucleotide sequence ID" value="NZ_JBHSQO010000033.1"/>
</dbReference>
<dbReference type="InterPro" id="IPR015946">
    <property type="entry name" value="KH_dom-like_a/b"/>
</dbReference>
<keyword evidence="2" id="KW-1185">Reference proteome</keyword>
<proteinExistence type="predicted"/>
<dbReference type="Proteomes" id="UP001596220">
    <property type="component" value="Unassembled WGS sequence"/>
</dbReference>
<evidence type="ECO:0000313" key="1">
    <source>
        <dbReference type="EMBL" id="MFC6092749.1"/>
    </source>
</evidence>
<dbReference type="Gene3D" id="3.30.300.20">
    <property type="match status" value="1"/>
</dbReference>
<protein>
    <submittedName>
        <fullName evidence="1">OsmC family protein</fullName>
    </submittedName>
</protein>